<dbReference type="PANTHER" id="PTHR31792">
    <property type="entry name" value="VACUOLAR ATPASE ASSEMBLY INTEGRAL MEMBRANE PROTEIN VMA21"/>
    <property type="match status" value="1"/>
</dbReference>
<dbReference type="GO" id="GO:0012507">
    <property type="term" value="C:ER to Golgi transport vesicle membrane"/>
    <property type="evidence" value="ECO:0007669"/>
    <property type="project" value="UniProtKB-SubCell"/>
</dbReference>
<dbReference type="EnsemblPlants" id="Pp3c12_11530V3.1">
    <property type="protein sequence ID" value="PAC:32974340.CDS.1"/>
    <property type="gene ID" value="Pp3c12_11530"/>
</dbReference>
<reference evidence="8 10" key="2">
    <citation type="journal article" date="2018" name="Plant J.">
        <title>The Physcomitrella patens chromosome-scale assembly reveals moss genome structure and evolution.</title>
        <authorList>
            <person name="Lang D."/>
            <person name="Ullrich K.K."/>
            <person name="Murat F."/>
            <person name="Fuchs J."/>
            <person name="Jenkins J."/>
            <person name="Haas F.B."/>
            <person name="Piednoel M."/>
            <person name="Gundlach H."/>
            <person name="Van Bel M."/>
            <person name="Meyberg R."/>
            <person name="Vives C."/>
            <person name="Morata J."/>
            <person name="Symeonidi A."/>
            <person name="Hiss M."/>
            <person name="Muchero W."/>
            <person name="Kamisugi Y."/>
            <person name="Saleh O."/>
            <person name="Blanc G."/>
            <person name="Decker E.L."/>
            <person name="van Gessel N."/>
            <person name="Grimwood J."/>
            <person name="Hayes R.D."/>
            <person name="Graham S.W."/>
            <person name="Gunter L.E."/>
            <person name="McDaniel S.F."/>
            <person name="Hoernstein S.N.W."/>
            <person name="Larsson A."/>
            <person name="Li F.W."/>
            <person name="Perroud P.F."/>
            <person name="Phillips J."/>
            <person name="Ranjan P."/>
            <person name="Rokshar D.S."/>
            <person name="Rothfels C.J."/>
            <person name="Schneider L."/>
            <person name="Shu S."/>
            <person name="Stevenson D.W."/>
            <person name="Thummler F."/>
            <person name="Tillich M."/>
            <person name="Villarreal Aguilar J.C."/>
            <person name="Widiez T."/>
            <person name="Wong G.K."/>
            <person name="Wymore A."/>
            <person name="Zhang Y."/>
            <person name="Zimmer A.D."/>
            <person name="Quatrano R.S."/>
            <person name="Mayer K.F.X."/>
            <person name="Goodstein D."/>
            <person name="Casacuberta J.M."/>
            <person name="Vandepoele K."/>
            <person name="Reski R."/>
            <person name="Cuming A.C."/>
            <person name="Tuskan G.A."/>
            <person name="Maumus F."/>
            <person name="Salse J."/>
            <person name="Schmutz J."/>
            <person name="Rensing S.A."/>
        </authorList>
    </citation>
    <scope>NUCLEOTIDE SEQUENCE [LARGE SCALE GENOMIC DNA]</scope>
    <source>
        <strain evidence="9 10">cv. Gransden 2004</strain>
    </source>
</reference>
<reference evidence="9" key="3">
    <citation type="submission" date="2020-12" db="UniProtKB">
        <authorList>
            <consortium name="EnsemblPlants"/>
        </authorList>
    </citation>
    <scope>IDENTIFICATION</scope>
</reference>
<organism evidence="8">
    <name type="scientific">Physcomitrium patens</name>
    <name type="common">Spreading-leaved earth moss</name>
    <name type="synonym">Physcomitrella patens</name>
    <dbReference type="NCBI Taxonomy" id="3218"/>
    <lineage>
        <taxon>Eukaryota</taxon>
        <taxon>Viridiplantae</taxon>
        <taxon>Streptophyta</taxon>
        <taxon>Embryophyta</taxon>
        <taxon>Bryophyta</taxon>
        <taxon>Bryophytina</taxon>
        <taxon>Bryopsida</taxon>
        <taxon>Funariidae</taxon>
        <taxon>Funariales</taxon>
        <taxon>Funariaceae</taxon>
        <taxon>Physcomitrium</taxon>
    </lineage>
</organism>
<dbReference type="Proteomes" id="UP000006727">
    <property type="component" value="Chromosome 12"/>
</dbReference>
<dbReference type="Gramene" id="Pp3c12_11530V3.4">
    <property type="protein sequence ID" value="PAC:32974343.CDS.1"/>
    <property type="gene ID" value="Pp3c12_11530"/>
</dbReference>
<dbReference type="EnsemblPlants" id="Pp3c12_11530V3.3">
    <property type="protein sequence ID" value="PAC:32974342.CDS.1"/>
    <property type="gene ID" value="Pp3c12_11530"/>
</dbReference>
<keyword evidence="3 6" id="KW-1133">Transmembrane helix</keyword>
<dbReference type="OrthoDB" id="160405at2759"/>
<evidence type="ECO:0000256" key="5">
    <source>
        <dbReference type="ARBA" id="ARBA00023329"/>
    </source>
</evidence>
<proteinExistence type="inferred from homology"/>
<dbReference type="PaxDb" id="3218-PP1S391_11V6.1"/>
<evidence type="ECO:0000256" key="4">
    <source>
        <dbReference type="ARBA" id="ARBA00023136"/>
    </source>
</evidence>
<dbReference type="HAMAP" id="MF_03058">
    <property type="entry name" value="VMA21"/>
    <property type="match status" value="1"/>
</dbReference>
<dbReference type="GeneID" id="112289799"/>
<reference evidence="8 10" key="1">
    <citation type="journal article" date="2008" name="Science">
        <title>The Physcomitrella genome reveals evolutionary insights into the conquest of land by plants.</title>
        <authorList>
            <person name="Rensing S."/>
            <person name="Lang D."/>
            <person name="Zimmer A."/>
            <person name="Terry A."/>
            <person name="Salamov A."/>
            <person name="Shapiro H."/>
            <person name="Nishiyama T."/>
            <person name="Perroud P.-F."/>
            <person name="Lindquist E."/>
            <person name="Kamisugi Y."/>
            <person name="Tanahashi T."/>
            <person name="Sakakibara K."/>
            <person name="Fujita T."/>
            <person name="Oishi K."/>
            <person name="Shin-I T."/>
            <person name="Kuroki Y."/>
            <person name="Toyoda A."/>
            <person name="Suzuki Y."/>
            <person name="Hashimoto A."/>
            <person name="Yamaguchi K."/>
            <person name="Sugano A."/>
            <person name="Kohara Y."/>
            <person name="Fujiyama A."/>
            <person name="Anterola A."/>
            <person name="Aoki S."/>
            <person name="Ashton N."/>
            <person name="Barbazuk W.B."/>
            <person name="Barker E."/>
            <person name="Bennetzen J."/>
            <person name="Bezanilla M."/>
            <person name="Blankenship R."/>
            <person name="Cho S.H."/>
            <person name="Dutcher S."/>
            <person name="Estelle M."/>
            <person name="Fawcett J.A."/>
            <person name="Gundlach H."/>
            <person name="Hanada K."/>
            <person name="Heyl A."/>
            <person name="Hicks K.A."/>
            <person name="Hugh J."/>
            <person name="Lohr M."/>
            <person name="Mayer K."/>
            <person name="Melkozernov A."/>
            <person name="Murata T."/>
            <person name="Nelson D."/>
            <person name="Pils B."/>
            <person name="Prigge M."/>
            <person name="Reiss B."/>
            <person name="Renner T."/>
            <person name="Rombauts S."/>
            <person name="Rushton P."/>
            <person name="Sanderfoot A."/>
            <person name="Schween G."/>
            <person name="Shiu S.-H."/>
            <person name="Stueber K."/>
            <person name="Theodoulou F.L."/>
            <person name="Tu H."/>
            <person name="Van de Peer Y."/>
            <person name="Verrier P.J."/>
            <person name="Waters E."/>
            <person name="Wood A."/>
            <person name="Yang L."/>
            <person name="Cove D."/>
            <person name="Cuming A."/>
            <person name="Hasebe M."/>
            <person name="Lucas S."/>
            <person name="Mishler D.B."/>
            <person name="Reski R."/>
            <person name="Grigoriev I."/>
            <person name="Quatrano R.S."/>
            <person name="Boore J.L."/>
        </authorList>
    </citation>
    <scope>NUCLEOTIDE SEQUENCE [LARGE SCALE GENOMIC DNA]</scope>
    <source>
        <strain evidence="9 10">cv. Gransden 2004</strain>
    </source>
</reference>
<dbReference type="Gramene" id="Pp3c12_11530V3.2">
    <property type="protein sequence ID" value="PAC:32974341.CDS.1"/>
    <property type="gene ID" value="Pp3c12_11530"/>
</dbReference>
<dbReference type="PANTHER" id="PTHR31792:SF3">
    <property type="entry name" value="VACUOLAR ATPASE ASSEMBLY INTEGRAL MEMBRANE PROTEIN VMA21"/>
    <property type="match status" value="1"/>
</dbReference>
<gene>
    <name evidence="9" type="primary">LOC112289799</name>
    <name evidence="8" type="ORF">PHYPA_016146</name>
</gene>
<evidence type="ECO:0000313" key="8">
    <source>
        <dbReference type="EMBL" id="PNR43764.1"/>
    </source>
</evidence>
<name>A9TZT5_PHYPA</name>
<comment type="similarity">
    <text evidence="6">Belongs to the VMA21 family.</text>
</comment>
<dbReference type="RefSeq" id="XP_024391177.1">
    <property type="nucleotide sequence ID" value="XM_024535409.2"/>
</dbReference>
<dbReference type="GO" id="GO:0070072">
    <property type="term" value="P:vacuolar proton-transporting V-type ATPase complex assembly"/>
    <property type="evidence" value="ECO:0000318"/>
    <property type="project" value="GO_Central"/>
</dbReference>
<dbReference type="GO" id="GO:0005789">
    <property type="term" value="C:endoplasmic reticulum membrane"/>
    <property type="evidence" value="ECO:0000318"/>
    <property type="project" value="GO_Central"/>
</dbReference>
<dbReference type="Pfam" id="PF09446">
    <property type="entry name" value="VMA21"/>
    <property type="match status" value="1"/>
</dbReference>
<dbReference type="InterPro" id="IPR019013">
    <property type="entry name" value="Vma21"/>
</dbReference>
<dbReference type="OMA" id="MLMWMAP"/>
<feature type="transmembrane region" description="Helical" evidence="6">
    <location>
        <begin position="5"/>
        <end position="25"/>
    </location>
</feature>
<comment type="subcellular location">
    <subcellularLocation>
        <location evidence="6">Endoplasmic reticulum membrane</location>
        <topology evidence="6">Multi-pass membrane protein</topology>
    </subcellularLocation>
    <subcellularLocation>
        <location evidence="6">Endoplasmic reticulum-Golgi intermediate compartment membrane</location>
        <topology evidence="6">Multi-pass membrane protein</topology>
    </subcellularLocation>
    <subcellularLocation>
        <location evidence="6">Cytoplasmic vesicle</location>
        <location evidence="6">COPII-coated vesicle membrane</location>
        <topology evidence="6">Multi-pass membrane protein</topology>
    </subcellularLocation>
</comment>
<evidence type="ECO:0000256" key="6">
    <source>
        <dbReference type="HAMAP-Rule" id="MF_03058"/>
    </source>
</evidence>
<comment type="function">
    <text evidence="6">Required for the assembly of the V0 complex of the vacuolar ATPase (V-ATPase) in the endoplasmic reticulum.</text>
</comment>
<evidence type="ECO:0000313" key="9">
    <source>
        <dbReference type="EnsemblPlants" id="PAC:32974340.CDS.1"/>
    </source>
</evidence>
<accession>A9TZT5</accession>
<dbReference type="HOGENOM" id="CLU_137078_1_0_1"/>
<dbReference type="EnsemblPlants" id="Pp3c12_11530V3.4">
    <property type="protein sequence ID" value="PAC:32974343.CDS.1"/>
    <property type="gene ID" value="Pp3c12_11530"/>
</dbReference>
<protein>
    <recommendedName>
        <fullName evidence="6">Vacuolar ATPase assembly integral membrane protein VMA21 homolog</fullName>
    </recommendedName>
</protein>
<feature type="region of interest" description="Disordered" evidence="7">
    <location>
        <begin position="89"/>
        <end position="111"/>
    </location>
</feature>
<dbReference type="EnsemblPlants" id="Pp3c12_11530V3.2">
    <property type="protein sequence ID" value="PAC:32974341.CDS.1"/>
    <property type="gene ID" value="Pp3c12_11530"/>
</dbReference>
<dbReference type="Gramene" id="Pp3c12_11530V3.1">
    <property type="protein sequence ID" value="PAC:32974340.CDS.1"/>
    <property type="gene ID" value="Pp3c12_11530"/>
</dbReference>
<dbReference type="Gramene" id="Pp3c12_11530V3.3">
    <property type="protein sequence ID" value="PAC:32974342.CDS.1"/>
    <property type="gene ID" value="Pp3c12_11530"/>
</dbReference>
<keyword evidence="5 6" id="KW-0968">Cytoplasmic vesicle</keyword>
<sequence>MGVQVLVLFGVTSLLMWALPLWVLYAFNHKLFPGSEGLSQQSTTLWSGLLAVLSVNVVIIFYIILALREKPVAAAPHPDPAFLSKARASMTKNQAQDQDTPQSAGSAAKTD</sequence>
<keyword evidence="10" id="KW-1185">Reference proteome</keyword>
<keyword evidence="2 6" id="KW-0256">Endoplasmic reticulum</keyword>
<dbReference type="GO" id="GO:0033116">
    <property type="term" value="C:endoplasmic reticulum-Golgi intermediate compartment membrane"/>
    <property type="evidence" value="ECO:0007669"/>
    <property type="project" value="UniProtKB-SubCell"/>
</dbReference>
<keyword evidence="1 6" id="KW-0812">Transmembrane</keyword>
<dbReference type="EMBL" id="ABEU02000012">
    <property type="protein sequence ID" value="PNR43764.1"/>
    <property type="molecule type" value="Genomic_DNA"/>
</dbReference>
<dbReference type="eggNOG" id="ENOG502S3YI">
    <property type="taxonomic scope" value="Eukaryota"/>
</dbReference>
<feature type="transmembrane region" description="Helical" evidence="6">
    <location>
        <begin position="45"/>
        <end position="67"/>
    </location>
</feature>
<feature type="compositionally biased region" description="Polar residues" evidence="7">
    <location>
        <begin position="90"/>
        <end position="105"/>
    </location>
</feature>
<evidence type="ECO:0000256" key="2">
    <source>
        <dbReference type="ARBA" id="ARBA00022824"/>
    </source>
</evidence>
<dbReference type="AlphaFoldDB" id="A9TZT5"/>
<evidence type="ECO:0000256" key="1">
    <source>
        <dbReference type="ARBA" id="ARBA00022692"/>
    </source>
</evidence>
<evidence type="ECO:0000313" key="10">
    <source>
        <dbReference type="Proteomes" id="UP000006727"/>
    </source>
</evidence>
<evidence type="ECO:0000256" key="7">
    <source>
        <dbReference type="SAM" id="MobiDB-lite"/>
    </source>
</evidence>
<evidence type="ECO:0000256" key="3">
    <source>
        <dbReference type="ARBA" id="ARBA00022989"/>
    </source>
</evidence>
<keyword evidence="4 6" id="KW-0472">Membrane</keyword>